<feature type="non-terminal residue" evidence="2">
    <location>
        <position position="1"/>
    </location>
</feature>
<dbReference type="Gene3D" id="3.30.310.50">
    <property type="entry name" value="Alpha-D-phosphohexomutase, C-terminal domain"/>
    <property type="match status" value="1"/>
</dbReference>
<gene>
    <name evidence="2" type="ORF">C500_03899</name>
</gene>
<dbReference type="GO" id="GO:0016868">
    <property type="term" value="F:intramolecular phosphotransferase activity"/>
    <property type="evidence" value="ECO:0007669"/>
    <property type="project" value="InterPro"/>
</dbReference>
<name>L9V5I1_NATMM</name>
<dbReference type="InterPro" id="IPR005843">
    <property type="entry name" value="A-D-PHexomutase_C"/>
</dbReference>
<dbReference type="EMBL" id="AOHS01000015">
    <property type="protein sequence ID" value="ELY32450.1"/>
    <property type="molecule type" value="Genomic_DNA"/>
</dbReference>
<dbReference type="PATRIC" id="fig|547559.17.peg.743"/>
<feature type="domain" description="Alpha-D-phosphohexomutase C-terminal" evidence="1">
    <location>
        <begin position="13"/>
        <end position="54"/>
    </location>
</feature>
<evidence type="ECO:0000259" key="1">
    <source>
        <dbReference type="Pfam" id="PF00408"/>
    </source>
</evidence>
<organism evidence="2 3">
    <name type="scientific">Natrialba magadii (strain ATCC 43099 / DSM 3394 / CCM 3739 / CIP 104546 / IAM 13178 / JCM 8861 / NBRC 102185 / NCIMB 2190 / MS3)</name>
    <name type="common">Natronobacterium magadii</name>
    <dbReference type="NCBI Taxonomy" id="547559"/>
    <lineage>
        <taxon>Archaea</taxon>
        <taxon>Methanobacteriati</taxon>
        <taxon>Methanobacteriota</taxon>
        <taxon>Stenosarchaea group</taxon>
        <taxon>Halobacteria</taxon>
        <taxon>Halobacteriales</taxon>
        <taxon>Natrialbaceae</taxon>
        <taxon>Natrialba</taxon>
    </lineage>
</organism>
<sequence length="65" mass="7149">DVYKRQVVDTVALDGYKLLLEDGSWILIRPSGTEPKMRVYAETPAGEQLESLLDAGSELVEAQLA</sequence>
<reference evidence="2 3" key="1">
    <citation type="journal article" date="2014" name="PLoS Genet.">
        <title>Phylogenetically driven sequencing of extremely halophilic archaea reveals strategies for static and dynamic osmo-response.</title>
        <authorList>
            <person name="Becker E.A."/>
            <person name="Seitzer P.M."/>
            <person name="Tritt A."/>
            <person name="Larsen D."/>
            <person name="Krusor M."/>
            <person name="Yao A.I."/>
            <person name="Wu D."/>
            <person name="Madern D."/>
            <person name="Eisen J.A."/>
            <person name="Darling A.E."/>
            <person name="Facciotti M.T."/>
        </authorList>
    </citation>
    <scope>NUCLEOTIDE SEQUENCE [LARGE SCALE GENOMIC DNA]</scope>
    <source>
        <strain evidence="3">ATCC 43099 / DSM 3394 / CCM 3739 / CIP 104546 / IAM 13178 / JCM 8861 / NBRC 102185 / NCIMB 2190 / MS3</strain>
    </source>
</reference>
<protein>
    <submittedName>
        <fullName evidence="2">Phosphoglucosamine mutase</fullName>
    </submittedName>
</protein>
<evidence type="ECO:0000313" key="3">
    <source>
        <dbReference type="Proteomes" id="UP000011543"/>
    </source>
</evidence>
<dbReference type="SUPFAM" id="SSF55957">
    <property type="entry name" value="Phosphoglucomutase, C-terminal domain"/>
    <property type="match status" value="1"/>
</dbReference>
<dbReference type="Proteomes" id="UP000011543">
    <property type="component" value="Unassembled WGS sequence"/>
</dbReference>
<dbReference type="AlphaFoldDB" id="L9V5I1"/>
<comment type="caution">
    <text evidence="2">The sequence shown here is derived from an EMBL/GenBank/DDBJ whole genome shotgun (WGS) entry which is preliminary data.</text>
</comment>
<dbReference type="Pfam" id="PF00408">
    <property type="entry name" value="PGM_PMM_IV"/>
    <property type="match status" value="1"/>
</dbReference>
<evidence type="ECO:0000313" key="2">
    <source>
        <dbReference type="EMBL" id="ELY32450.1"/>
    </source>
</evidence>
<dbReference type="InterPro" id="IPR036900">
    <property type="entry name" value="A-D-PHexomutase_C_sf"/>
</dbReference>
<accession>L9V5I1</accession>
<proteinExistence type="predicted"/>